<keyword evidence="20" id="KW-1185">Reference proteome</keyword>
<dbReference type="Pfam" id="PF21999">
    <property type="entry name" value="IMS_HHH_1"/>
    <property type="match status" value="1"/>
</dbReference>
<evidence type="ECO:0000256" key="13">
    <source>
        <dbReference type="ARBA" id="ARBA00023242"/>
    </source>
</evidence>
<dbReference type="GO" id="GO:0003684">
    <property type="term" value="F:damaged DNA binding"/>
    <property type="evidence" value="ECO:0007669"/>
    <property type="project" value="InterPro"/>
</dbReference>
<keyword evidence="9" id="KW-0227">DNA damage</keyword>
<dbReference type="PROSITE" id="PS50173">
    <property type="entry name" value="UMUC"/>
    <property type="match status" value="1"/>
</dbReference>
<evidence type="ECO:0000259" key="17">
    <source>
        <dbReference type="PROSITE" id="PS50172"/>
    </source>
</evidence>
<evidence type="ECO:0000256" key="6">
    <source>
        <dbReference type="ARBA" id="ARBA00022679"/>
    </source>
</evidence>
<dbReference type="Pfam" id="PF11799">
    <property type="entry name" value="IMS_C"/>
    <property type="match status" value="1"/>
</dbReference>
<evidence type="ECO:0000256" key="1">
    <source>
        <dbReference type="ARBA" id="ARBA00001946"/>
    </source>
</evidence>
<evidence type="ECO:0000313" key="20">
    <source>
        <dbReference type="Proteomes" id="UP000662931"/>
    </source>
</evidence>
<dbReference type="Gene3D" id="3.40.50.10190">
    <property type="entry name" value="BRCT domain"/>
    <property type="match status" value="1"/>
</dbReference>
<keyword evidence="12" id="KW-0234">DNA repair</keyword>
<dbReference type="InterPro" id="IPR001357">
    <property type="entry name" value="BRCT_dom"/>
</dbReference>
<dbReference type="EMBL" id="CP064812">
    <property type="protein sequence ID" value="QPG74093.1"/>
    <property type="molecule type" value="Genomic_DNA"/>
</dbReference>
<dbReference type="Gene3D" id="1.10.150.20">
    <property type="entry name" value="5' to 3' exonuclease, C-terminal subdomain"/>
    <property type="match status" value="1"/>
</dbReference>
<dbReference type="InterPro" id="IPR001126">
    <property type="entry name" value="UmuC"/>
</dbReference>
<evidence type="ECO:0000256" key="15">
    <source>
        <dbReference type="ARBA" id="ARBA00081902"/>
    </source>
</evidence>
<dbReference type="GO" id="GO:0070987">
    <property type="term" value="P:error-free translesion synthesis"/>
    <property type="evidence" value="ECO:0007669"/>
    <property type="project" value="UniProtKB-ARBA"/>
</dbReference>
<evidence type="ECO:0000256" key="9">
    <source>
        <dbReference type="ARBA" id="ARBA00022763"/>
    </source>
</evidence>
<dbReference type="InterPro" id="IPR036420">
    <property type="entry name" value="BRCT_dom_sf"/>
</dbReference>
<keyword evidence="10" id="KW-0460">Magnesium</keyword>
<evidence type="ECO:0000256" key="10">
    <source>
        <dbReference type="ARBA" id="ARBA00022842"/>
    </source>
</evidence>
<dbReference type="GO" id="GO:0003887">
    <property type="term" value="F:DNA-directed DNA polymerase activity"/>
    <property type="evidence" value="ECO:0007669"/>
    <property type="project" value="InterPro"/>
</dbReference>
<evidence type="ECO:0000256" key="8">
    <source>
        <dbReference type="ARBA" id="ARBA00022723"/>
    </source>
</evidence>
<dbReference type="InterPro" id="IPR043128">
    <property type="entry name" value="Rev_trsase/Diguanyl_cyclase"/>
</dbReference>
<comment type="cofactor">
    <cofactor evidence="1">
        <name>Mg(2+)</name>
        <dbReference type="ChEBI" id="CHEBI:18420"/>
    </cofactor>
</comment>
<dbReference type="GO" id="GO:0046872">
    <property type="term" value="F:metal ion binding"/>
    <property type="evidence" value="ECO:0007669"/>
    <property type="project" value="UniProtKB-KW"/>
</dbReference>
<keyword evidence="7" id="KW-0548">Nucleotidyltransferase</keyword>
<dbReference type="Gene3D" id="6.10.250.1490">
    <property type="match status" value="1"/>
</dbReference>
<dbReference type="InterPro" id="IPR017961">
    <property type="entry name" value="DNA_pol_Y-fam_little_finger"/>
</dbReference>
<keyword evidence="8" id="KW-0479">Metal-binding</keyword>
<organism evidence="19 20">
    <name type="scientific">Eeniella nana</name>
    <name type="common">Yeast</name>
    <name type="synonym">Brettanomyces nanus</name>
    <dbReference type="NCBI Taxonomy" id="13502"/>
    <lineage>
        <taxon>Eukaryota</taxon>
        <taxon>Fungi</taxon>
        <taxon>Dikarya</taxon>
        <taxon>Ascomycota</taxon>
        <taxon>Saccharomycotina</taxon>
        <taxon>Pichiomycetes</taxon>
        <taxon>Pichiales</taxon>
        <taxon>Pichiaceae</taxon>
        <taxon>Brettanomyces</taxon>
    </lineage>
</organism>
<dbReference type="InterPro" id="IPR053848">
    <property type="entry name" value="IMS_HHH_1"/>
</dbReference>
<dbReference type="SUPFAM" id="SSF100879">
    <property type="entry name" value="Lesion bypass DNA polymerase (Y-family), little finger domain"/>
    <property type="match status" value="1"/>
</dbReference>
<name>A0A875RZK6_EENNA</name>
<dbReference type="PANTHER" id="PTHR45990:SF1">
    <property type="entry name" value="DNA REPAIR PROTEIN REV1"/>
    <property type="match status" value="1"/>
</dbReference>
<feature type="domain" description="UmuC" evidence="18">
    <location>
        <begin position="414"/>
        <end position="597"/>
    </location>
</feature>
<reference evidence="19" key="1">
    <citation type="submission" date="2020-10" db="EMBL/GenBank/DDBJ databases">
        <authorList>
            <person name="Roach M.J.R."/>
        </authorList>
    </citation>
    <scope>NUCLEOTIDE SEQUENCE</scope>
    <source>
        <strain evidence="19">CBS 1945</strain>
    </source>
</reference>
<dbReference type="PANTHER" id="PTHR45990">
    <property type="entry name" value="DNA REPAIR PROTEIN REV1"/>
    <property type="match status" value="1"/>
</dbReference>
<protein>
    <recommendedName>
        <fullName evidence="4">DNA repair protein REV1</fullName>
    </recommendedName>
    <alternativeName>
        <fullName evidence="15">Reversionless protein 1</fullName>
    </alternativeName>
</protein>
<feature type="region of interest" description="Disordered" evidence="16">
    <location>
        <begin position="144"/>
        <end position="170"/>
    </location>
</feature>
<keyword evidence="11" id="KW-0238">DNA-binding</keyword>
<dbReference type="Pfam" id="PF00817">
    <property type="entry name" value="IMS"/>
    <property type="match status" value="1"/>
</dbReference>
<dbReference type="GO" id="GO:0017125">
    <property type="term" value="F:deoxycytidyl transferase activity"/>
    <property type="evidence" value="ECO:0007669"/>
    <property type="project" value="TreeGrafter"/>
</dbReference>
<dbReference type="SUPFAM" id="SSF52113">
    <property type="entry name" value="BRCT domain"/>
    <property type="match status" value="1"/>
</dbReference>
<dbReference type="PROSITE" id="PS50172">
    <property type="entry name" value="BRCT"/>
    <property type="match status" value="1"/>
</dbReference>
<comment type="function">
    <text evidence="14">Deoxycytidyl transferase involved in DNA repair. Transfers a dCMP residue from dCTP to the 3'-end of a DNA primer in a template-dependent reaction. May assist in the first step in the bypass of abasic lesions by the insertion of a nucleotide opposite the lesion. Required for normal induction of mutations by physical and chemical agents. Involved in mitochondrial DNA mutagenesis.</text>
</comment>
<dbReference type="Proteomes" id="UP000662931">
    <property type="component" value="Chromosome 1"/>
</dbReference>
<keyword evidence="13" id="KW-0539">Nucleus</keyword>
<dbReference type="KEGG" id="bnn:FOA43_001414"/>
<dbReference type="CDD" id="cd17719">
    <property type="entry name" value="BRCT_Rev1"/>
    <property type="match status" value="1"/>
</dbReference>
<dbReference type="InterPro" id="IPR043502">
    <property type="entry name" value="DNA/RNA_pol_sf"/>
</dbReference>
<gene>
    <name evidence="19" type="ORF">FOA43_001414</name>
</gene>
<dbReference type="GO" id="GO:0006281">
    <property type="term" value="P:DNA repair"/>
    <property type="evidence" value="ECO:0007669"/>
    <property type="project" value="UniProtKB-KW"/>
</dbReference>
<dbReference type="SUPFAM" id="SSF56672">
    <property type="entry name" value="DNA/RNA polymerases"/>
    <property type="match status" value="1"/>
</dbReference>
<dbReference type="AlphaFoldDB" id="A0A875RZK6"/>
<dbReference type="SMART" id="SM00292">
    <property type="entry name" value="BRCT"/>
    <property type="match status" value="1"/>
</dbReference>
<dbReference type="GO" id="GO:0042276">
    <property type="term" value="P:error-prone translesion synthesis"/>
    <property type="evidence" value="ECO:0007669"/>
    <property type="project" value="TreeGrafter"/>
</dbReference>
<feature type="domain" description="BRCT" evidence="17">
    <location>
        <begin position="207"/>
        <end position="295"/>
    </location>
</feature>
<dbReference type="RefSeq" id="XP_038777658.1">
    <property type="nucleotide sequence ID" value="XM_038921730.1"/>
</dbReference>
<evidence type="ECO:0000256" key="12">
    <source>
        <dbReference type="ARBA" id="ARBA00023204"/>
    </source>
</evidence>
<evidence type="ECO:0000256" key="16">
    <source>
        <dbReference type="SAM" id="MobiDB-lite"/>
    </source>
</evidence>
<dbReference type="OrthoDB" id="427711at2759"/>
<dbReference type="Gene3D" id="3.30.70.270">
    <property type="match status" value="1"/>
</dbReference>
<evidence type="ECO:0000256" key="11">
    <source>
        <dbReference type="ARBA" id="ARBA00023125"/>
    </source>
</evidence>
<evidence type="ECO:0000256" key="7">
    <source>
        <dbReference type="ARBA" id="ARBA00022695"/>
    </source>
</evidence>
<sequence>MTTSSSNGQEWSVNDSEVNRLLDDLDDEINQKDKQCLIDVFSSQLEEEPLKASSTGTNSFFKQPVAISSTFEEWRSMNNSEFITFVNKLSSEHTIKHESNDATQKDLMGPSQDETEQYSSVGFNTMDEDEILGKTSMNMLASSSQKLVKGGDQAPRSLVEPSPGESDGPSGEIAFGDYTTYFQNKHLKQQDQDRQYVDFVSKARNKNYPKIFKDCVIYVNGKTHPDVSQLHRIIILYGGKFLAFLGAKGNATHIIAEQLTPRKRIEFRNYKVVNPEWITRSVEAGRLLSWGEFMLINNDYGQKKLEFPQKLISSVIEEAPIEVSQLNEFTNPDDPLESAPENNVDPRTGKAEDFGHLTAKDPSFLPKFFAKSRLHHLSTWKMELRSKFLQKAIGVLRERLKNRQKSSSNARKVIIHVDFDCFFATVSALKHSPPIDIHNLPVCVTHGSNGSDVASCNYVARSKGCKNGMWLGSAKKLCPKLICLDYNFDAYEQISQRFYETLLQFDADSILPVSVDEALLDVTSLAENRDSMDIMKDIKRRVLEDTECSVSCGCGPNVLLAKLCLRKAKPDGIYQVKVPEVLRFIESLHFRDLPGIGYSINSKLEEDLSERDVTIGRVRQLPKDKLIGLFGVKTGTTIYEYARGTDLTSIDVLSNPEKFTRKSLSVDVNWGIRFDNDSQVEEFLTRLAGVLTDRLKETDVKGSSLSLKLALRHPEAPKVPPKFLGMGRCVFISKSSRFGVDTRELGLIASELKYLWRILGADPTELRGVAVTMGRLIHETNEATNQTKLPYKKLDRVEFSVPVDSVGLAVPAASTKTADMLHSPSAIPQISPVALGHINWDVFKELPLSIQQEIKQELRRRDLQSTPRKSRRHLNDIDNLLDSPTKKRVRPRTEVLITERLLDTSARLRFQGIPITRFEEIKKKLTTWLDYTINEKNGPDEMDVNLFNDMMLKLLDIGEPLKFKEIIDVLELRLSCRIGSVGYDIWGQIIKQLKRIFQDLDSNELVFRF</sequence>
<evidence type="ECO:0000313" key="19">
    <source>
        <dbReference type="EMBL" id="QPG74093.1"/>
    </source>
</evidence>
<dbReference type="Pfam" id="PF16589">
    <property type="entry name" value="BRCT_2"/>
    <property type="match status" value="1"/>
</dbReference>
<evidence type="ECO:0000256" key="5">
    <source>
        <dbReference type="ARBA" id="ARBA00022634"/>
    </source>
</evidence>
<proteinExistence type="inferred from homology"/>
<evidence type="ECO:0000259" key="18">
    <source>
        <dbReference type="PROSITE" id="PS50173"/>
    </source>
</evidence>
<evidence type="ECO:0000256" key="2">
    <source>
        <dbReference type="ARBA" id="ARBA00004123"/>
    </source>
</evidence>
<comment type="similarity">
    <text evidence="3">Belongs to the DNA polymerase type-Y family.</text>
</comment>
<dbReference type="FunFam" id="3.40.50.10190:FF:000011">
    <property type="entry name" value="DNA repair protein REV1"/>
    <property type="match status" value="1"/>
</dbReference>
<comment type="subcellular location">
    <subcellularLocation>
        <location evidence="2">Nucleus</location>
    </subcellularLocation>
</comment>
<dbReference type="FunFam" id="3.30.1490.100:FF:000001">
    <property type="entry name" value="DNA repair protein REV1"/>
    <property type="match status" value="1"/>
</dbReference>
<keyword evidence="6" id="KW-0808">Transferase</keyword>
<dbReference type="Gene3D" id="3.30.1490.100">
    <property type="entry name" value="DNA polymerase, Y-family, little finger domain"/>
    <property type="match status" value="1"/>
</dbReference>
<dbReference type="Gene3D" id="3.40.1170.60">
    <property type="match status" value="1"/>
</dbReference>
<evidence type="ECO:0000256" key="4">
    <source>
        <dbReference type="ARBA" id="ARBA00020399"/>
    </source>
</evidence>
<evidence type="ECO:0000256" key="3">
    <source>
        <dbReference type="ARBA" id="ARBA00010945"/>
    </source>
</evidence>
<dbReference type="GeneID" id="62194815"/>
<dbReference type="GO" id="GO:0005634">
    <property type="term" value="C:nucleus"/>
    <property type="evidence" value="ECO:0007669"/>
    <property type="project" value="UniProtKB-SubCell"/>
</dbReference>
<dbReference type="InterPro" id="IPR036775">
    <property type="entry name" value="DNA_pol_Y-fam_lit_finger_sf"/>
</dbReference>
<accession>A0A875RZK6</accession>
<keyword evidence="5" id="KW-0237">DNA synthesis</keyword>
<evidence type="ECO:0000256" key="14">
    <source>
        <dbReference type="ARBA" id="ARBA00058985"/>
    </source>
</evidence>